<dbReference type="InterPro" id="IPR052019">
    <property type="entry name" value="F420H2_bilvrd_red/Heme_oxyg"/>
</dbReference>
<dbReference type="Pfam" id="PF01243">
    <property type="entry name" value="PNPOx_N"/>
    <property type="match status" value="1"/>
</dbReference>
<organism evidence="3 4">
    <name type="scientific">Ponticoccus litoralis</name>
    <dbReference type="NCBI Taxonomy" id="422297"/>
    <lineage>
        <taxon>Bacteria</taxon>
        <taxon>Pseudomonadati</taxon>
        <taxon>Pseudomonadota</taxon>
        <taxon>Alphaproteobacteria</taxon>
        <taxon>Rhodobacterales</taxon>
        <taxon>Roseobacteraceae</taxon>
        <taxon>Ponticoccus</taxon>
    </lineage>
</organism>
<dbReference type="EMBL" id="JBDNCH010000002">
    <property type="protein sequence ID" value="MEN9060454.1"/>
    <property type="molecule type" value="Genomic_DNA"/>
</dbReference>
<dbReference type="PANTHER" id="PTHR35176">
    <property type="entry name" value="HEME OXYGENASE HI_0854-RELATED"/>
    <property type="match status" value="1"/>
</dbReference>
<dbReference type="Gene3D" id="2.30.110.10">
    <property type="entry name" value="Electron Transport, Fmn-binding Protein, Chain A"/>
    <property type="match status" value="1"/>
</dbReference>
<keyword evidence="4" id="KW-1185">Reference proteome</keyword>
<evidence type="ECO:0000313" key="3">
    <source>
        <dbReference type="EMBL" id="MEN9060454.1"/>
    </source>
</evidence>
<dbReference type="Proteomes" id="UP001428774">
    <property type="component" value="Unassembled WGS sequence"/>
</dbReference>
<reference evidence="3 4" key="1">
    <citation type="submission" date="2024-05" db="EMBL/GenBank/DDBJ databases">
        <title>Genome sequence of Ponticoccus litoralis KCCM 90028.</title>
        <authorList>
            <person name="Kim J.M."/>
            <person name="Lee J.K."/>
            <person name="Choi B.J."/>
            <person name="Bayburt H."/>
            <person name="Baek J.H."/>
            <person name="Jeon C.O."/>
        </authorList>
    </citation>
    <scope>NUCLEOTIDE SEQUENCE [LARGE SCALE GENOMIC DNA]</scope>
    <source>
        <strain evidence="3 4">KCCM 90028</strain>
    </source>
</reference>
<accession>A0AAW9SHC0</accession>
<name>A0AAW9SHC0_9RHOB</name>
<feature type="domain" description="Pyridoxamine 5'-phosphate oxidase N-terminal" evidence="2">
    <location>
        <begin position="11"/>
        <end position="134"/>
    </location>
</feature>
<dbReference type="GO" id="GO:0070967">
    <property type="term" value="F:coenzyme F420 binding"/>
    <property type="evidence" value="ECO:0007669"/>
    <property type="project" value="TreeGrafter"/>
</dbReference>
<evidence type="ECO:0000259" key="2">
    <source>
        <dbReference type="Pfam" id="PF01243"/>
    </source>
</evidence>
<dbReference type="GO" id="GO:0016627">
    <property type="term" value="F:oxidoreductase activity, acting on the CH-CH group of donors"/>
    <property type="evidence" value="ECO:0007669"/>
    <property type="project" value="TreeGrafter"/>
</dbReference>
<dbReference type="AlphaFoldDB" id="A0AAW9SHC0"/>
<dbReference type="GO" id="GO:0005829">
    <property type="term" value="C:cytosol"/>
    <property type="evidence" value="ECO:0007669"/>
    <property type="project" value="TreeGrafter"/>
</dbReference>
<dbReference type="RefSeq" id="WP_347165634.1">
    <property type="nucleotide sequence ID" value="NZ_JBDNCH010000002.1"/>
</dbReference>
<evidence type="ECO:0000256" key="1">
    <source>
        <dbReference type="ARBA" id="ARBA00023002"/>
    </source>
</evidence>
<dbReference type="SUPFAM" id="SSF50475">
    <property type="entry name" value="FMN-binding split barrel"/>
    <property type="match status" value="1"/>
</dbReference>
<sequence>MPTPFDPEHVLRLPLMAMLGTVSEDGAPRTAPVWFAWEEGALWMLSDEDGSSARRVAQDPRVSVEIVEYDNAGGVLRHLGLRGRAEVLPMDPALFRRLLRRYLGPQEDWNPWFIENVARIESPTGRLIRLAPSSVFTNDVSFFRTGPELATRRS</sequence>
<evidence type="ECO:0000313" key="4">
    <source>
        <dbReference type="Proteomes" id="UP001428774"/>
    </source>
</evidence>
<keyword evidence="1" id="KW-0560">Oxidoreductase</keyword>
<dbReference type="InterPro" id="IPR012349">
    <property type="entry name" value="Split_barrel_FMN-bd"/>
</dbReference>
<gene>
    <name evidence="3" type="ORF">ABFB10_04845</name>
</gene>
<dbReference type="PANTHER" id="PTHR35176:SF6">
    <property type="entry name" value="HEME OXYGENASE HI_0854-RELATED"/>
    <property type="match status" value="1"/>
</dbReference>
<proteinExistence type="predicted"/>
<protein>
    <submittedName>
        <fullName evidence="3">Pyridoxamine 5'-phosphate oxidase family protein</fullName>
    </submittedName>
</protein>
<dbReference type="InterPro" id="IPR011576">
    <property type="entry name" value="Pyridox_Oxase_N"/>
</dbReference>
<comment type="caution">
    <text evidence="3">The sequence shown here is derived from an EMBL/GenBank/DDBJ whole genome shotgun (WGS) entry which is preliminary data.</text>
</comment>